<dbReference type="Gene3D" id="2.40.50.140">
    <property type="entry name" value="Nucleic acid-binding proteins"/>
    <property type="match status" value="2"/>
</dbReference>
<dbReference type="RefSeq" id="XP_027083464.1">
    <property type="nucleotide sequence ID" value="XM_027227663.1"/>
</dbReference>
<dbReference type="AlphaFoldDB" id="A0A6P6TYX4"/>
<dbReference type="InterPro" id="IPR012340">
    <property type="entry name" value="NA-bd_OB-fold"/>
</dbReference>
<keyword evidence="1" id="KW-1185">Reference proteome</keyword>
<evidence type="ECO:0000313" key="1">
    <source>
        <dbReference type="Proteomes" id="UP001652660"/>
    </source>
</evidence>
<dbReference type="SUPFAM" id="SSF50249">
    <property type="entry name" value="Nucleic acid-binding proteins"/>
    <property type="match status" value="1"/>
</dbReference>
<dbReference type="Proteomes" id="UP001652660">
    <property type="component" value="Chromosome 8c"/>
</dbReference>
<dbReference type="GeneID" id="113705752"/>
<organism evidence="1 2">
    <name type="scientific">Coffea arabica</name>
    <name type="common">Arabian coffee</name>
    <dbReference type="NCBI Taxonomy" id="13443"/>
    <lineage>
        <taxon>Eukaryota</taxon>
        <taxon>Viridiplantae</taxon>
        <taxon>Streptophyta</taxon>
        <taxon>Embryophyta</taxon>
        <taxon>Tracheophyta</taxon>
        <taxon>Spermatophyta</taxon>
        <taxon>Magnoliopsida</taxon>
        <taxon>eudicotyledons</taxon>
        <taxon>Gunneridae</taxon>
        <taxon>Pentapetalae</taxon>
        <taxon>asterids</taxon>
        <taxon>lamiids</taxon>
        <taxon>Gentianales</taxon>
        <taxon>Rubiaceae</taxon>
        <taxon>Ixoroideae</taxon>
        <taxon>Gardenieae complex</taxon>
        <taxon>Bertiereae - Coffeeae clade</taxon>
        <taxon>Coffeeae</taxon>
        <taxon>Coffea</taxon>
    </lineage>
</organism>
<reference evidence="1" key="1">
    <citation type="journal article" date="2025" name="Foods">
        <title>Unveiling the Microbial Signatures of Arabica Coffee Cherries: Insights into Ripeness Specific Diversity, Functional Traits, and Implications for Quality and Safety.</title>
        <authorList>
            <consortium name="RefSeq"/>
            <person name="Tenea G.N."/>
            <person name="Cifuentes V."/>
            <person name="Reyes P."/>
            <person name="Cevallos-Vallejos M."/>
        </authorList>
    </citation>
    <scope>NUCLEOTIDE SEQUENCE [LARGE SCALE GENOMIC DNA]</scope>
</reference>
<accession>A0A6P6TYX4</accession>
<name>A0A6P6TYX4_COFAR</name>
<protein>
    <submittedName>
        <fullName evidence="2">Replication protein A 70 kDa DNA-binding subunit B-like</fullName>
    </submittedName>
</protein>
<proteinExistence type="predicted"/>
<sequence>MEQNVVFVNRLNDVIYGWVLRVVLVEKSLIRDSRNMGRRYQRFMFVDSLGDRVQAVAYYNDIHVLNETLQLYSTYYIAGAAVRRILNGSIMVGLVPFELVLRPNTFIQTVDEGLALPIHNVYHLTRFGDLESLRHSRDSIITILGVVIQVLPMQVFMLGGRYIRVQEFLLINEEMMPIVFAIWDDFIDTDGLYLAQIAHEYPIILVCRPKISYFHGLSLGTQRQTIIMYNVAIPQAHELRRWFDILGEDGVVEVLVSATGEGSCNVSLGA</sequence>
<evidence type="ECO:0000313" key="2">
    <source>
        <dbReference type="RefSeq" id="XP_027083464.1"/>
    </source>
</evidence>
<gene>
    <name evidence="2" type="primary">LOC113705752</name>
</gene>
<reference evidence="2" key="2">
    <citation type="submission" date="2025-08" db="UniProtKB">
        <authorList>
            <consortium name="RefSeq"/>
        </authorList>
    </citation>
    <scope>IDENTIFICATION</scope>
    <source>
        <tissue evidence="2">Leaves</tissue>
    </source>
</reference>